<proteinExistence type="predicted"/>
<evidence type="ECO:0000313" key="2">
    <source>
        <dbReference type="Proteomes" id="UP000248168"/>
    </source>
</evidence>
<accession>A0A330L9W8</accession>
<sequence length="57" mass="6139">MVSPYGSQFDGFRGGKIPLDDAVNHRAKVEVVPNGVDPTYFATRSDPQGKTIIFAGN</sequence>
<gene>
    <name evidence="1" type="ORF">NITLEN_50173</name>
</gene>
<dbReference type="InParanoid" id="A0A330L9W8"/>
<dbReference type="EMBL" id="OUNR01000018">
    <property type="protein sequence ID" value="SPP66133.1"/>
    <property type="molecule type" value="Genomic_DNA"/>
</dbReference>
<dbReference type="Proteomes" id="UP000248168">
    <property type="component" value="Unassembled WGS sequence"/>
</dbReference>
<name>A0A330L9W8_9BACT</name>
<reference evidence="2" key="1">
    <citation type="submission" date="2018-04" db="EMBL/GenBank/DDBJ databases">
        <authorList>
            <person name="Lucker S."/>
            <person name="Sakoula D."/>
        </authorList>
    </citation>
    <scope>NUCLEOTIDE SEQUENCE [LARGE SCALE GENOMIC DNA]</scope>
</reference>
<organism evidence="1 2">
    <name type="scientific">Nitrospira lenta</name>
    <dbReference type="NCBI Taxonomy" id="1436998"/>
    <lineage>
        <taxon>Bacteria</taxon>
        <taxon>Pseudomonadati</taxon>
        <taxon>Nitrospirota</taxon>
        <taxon>Nitrospiria</taxon>
        <taxon>Nitrospirales</taxon>
        <taxon>Nitrospiraceae</taxon>
        <taxon>Nitrospira</taxon>
    </lineage>
</organism>
<protein>
    <submittedName>
        <fullName evidence="1">Uncharacterized protein</fullName>
    </submittedName>
</protein>
<evidence type="ECO:0000313" key="1">
    <source>
        <dbReference type="EMBL" id="SPP66133.1"/>
    </source>
</evidence>
<dbReference type="AlphaFoldDB" id="A0A330L9W8"/>
<keyword evidence="2" id="KW-1185">Reference proteome</keyword>